<organism evidence="1 2">
    <name type="scientific">Sphingomonas piscis</name>
    <dbReference type="NCBI Taxonomy" id="2714943"/>
    <lineage>
        <taxon>Bacteria</taxon>
        <taxon>Pseudomonadati</taxon>
        <taxon>Pseudomonadota</taxon>
        <taxon>Alphaproteobacteria</taxon>
        <taxon>Sphingomonadales</taxon>
        <taxon>Sphingomonadaceae</taxon>
        <taxon>Sphingomonas</taxon>
    </lineage>
</organism>
<dbReference type="EMBL" id="CP049869">
    <property type="protein sequence ID" value="QIK79051.1"/>
    <property type="molecule type" value="Genomic_DNA"/>
</dbReference>
<reference evidence="1 2" key="1">
    <citation type="submission" date="2020-03" db="EMBL/GenBank/DDBJ databases">
        <title>Sphingomonas sp. nov., isolated from fish.</title>
        <authorList>
            <person name="Hyun D.-W."/>
            <person name="Bae J.-W."/>
        </authorList>
    </citation>
    <scope>NUCLEOTIDE SEQUENCE [LARGE SCALE GENOMIC DNA]</scope>
    <source>
        <strain evidence="1 2">HDW15B</strain>
    </source>
</reference>
<dbReference type="Proteomes" id="UP000503222">
    <property type="component" value="Chromosome"/>
</dbReference>
<gene>
    <name evidence="1" type="ORF">G7077_09255</name>
</gene>
<accession>A0A6G7YQN3</accession>
<dbReference type="KEGG" id="spii:G7077_09255"/>
<sequence>MTVNDNHPDAGEMERLGVVRVQTESFLWGGFRYGTAREAMAAARRGPSK</sequence>
<evidence type="ECO:0000313" key="1">
    <source>
        <dbReference type="EMBL" id="QIK79051.1"/>
    </source>
</evidence>
<protein>
    <submittedName>
        <fullName evidence="1">Uncharacterized protein</fullName>
    </submittedName>
</protein>
<dbReference type="AlphaFoldDB" id="A0A6G7YQN3"/>
<name>A0A6G7YQN3_9SPHN</name>
<dbReference type="RefSeq" id="WP_166411442.1">
    <property type="nucleotide sequence ID" value="NZ_CP049869.1"/>
</dbReference>
<proteinExistence type="predicted"/>
<keyword evidence="2" id="KW-1185">Reference proteome</keyword>
<evidence type="ECO:0000313" key="2">
    <source>
        <dbReference type="Proteomes" id="UP000503222"/>
    </source>
</evidence>